<dbReference type="InterPro" id="IPR003594">
    <property type="entry name" value="HATPase_dom"/>
</dbReference>
<keyword evidence="3" id="KW-0597">Phosphoprotein</keyword>
<proteinExistence type="predicted"/>
<dbReference type="InterPro" id="IPR003661">
    <property type="entry name" value="HisK_dim/P_dom"/>
</dbReference>
<dbReference type="Gene3D" id="3.30.450.20">
    <property type="entry name" value="PAS domain"/>
    <property type="match status" value="2"/>
</dbReference>
<dbReference type="Proteomes" id="UP000002572">
    <property type="component" value="Chromosome"/>
</dbReference>
<dbReference type="Gene3D" id="2.10.70.100">
    <property type="match status" value="1"/>
</dbReference>
<name>E6W4Y9_DESIS</name>
<evidence type="ECO:0000256" key="5">
    <source>
        <dbReference type="SAM" id="SignalP"/>
    </source>
</evidence>
<feature type="signal peptide" evidence="5">
    <location>
        <begin position="1"/>
        <end position="29"/>
    </location>
</feature>
<reference evidence="9 10" key="1">
    <citation type="submission" date="2010-12" db="EMBL/GenBank/DDBJ databases">
        <title>Complete sequence of Desulfurispirillum indicum S5.</title>
        <authorList>
            <consortium name="US DOE Joint Genome Institute"/>
            <person name="Lucas S."/>
            <person name="Copeland A."/>
            <person name="Lapidus A."/>
            <person name="Cheng J.-F."/>
            <person name="Goodwin L."/>
            <person name="Pitluck S."/>
            <person name="Chertkov O."/>
            <person name="Held B."/>
            <person name="Detter J.C."/>
            <person name="Han C."/>
            <person name="Tapia R."/>
            <person name="Land M."/>
            <person name="Hauser L."/>
            <person name="Kyrpides N."/>
            <person name="Ivanova N."/>
            <person name="Mikhailova N."/>
            <person name="Haggblom M."/>
            <person name="Rauschenbach I."/>
            <person name="Bini E."/>
            <person name="Woyke T."/>
        </authorList>
    </citation>
    <scope>NUCLEOTIDE SEQUENCE [LARGE SCALE GENOMIC DNA]</scope>
    <source>
        <strain evidence="10">ATCC BAA-1389 / DSM 22839 / S5</strain>
    </source>
</reference>
<dbReference type="PROSITE" id="PS50113">
    <property type="entry name" value="PAC"/>
    <property type="match status" value="1"/>
</dbReference>
<dbReference type="SMART" id="SM00091">
    <property type="entry name" value="PAS"/>
    <property type="match status" value="2"/>
</dbReference>
<dbReference type="FunFam" id="3.30.450.20:FF:000088">
    <property type="entry name" value="Sensory transduction histidine kinase"/>
    <property type="match status" value="1"/>
</dbReference>
<feature type="domain" description="PAS" evidence="7">
    <location>
        <begin position="296"/>
        <end position="368"/>
    </location>
</feature>
<dbReference type="InterPro" id="IPR036097">
    <property type="entry name" value="HisK_dim/P_sf"/>
</dbReference>
<dbReference type="InterPro" id="IPR005467">
    <property type="entry name" value="His_kinase_dom"/>
</dbReference>
<feature type="domain" description="Histidine kinase" evidence="6">
    <location>
        <begin position="564"/>
        <end position="801"/>
    </location>
</feature>
<dbReference type="eggNOG" id="COG4191">
    <property type="taxonomic scope" value="Bacteria"/>
</dbReference>
<dbReference type="Pfam" id="PF08447">
    <property type="entry name" value="PAS_3"/>
    <property type="match status" value="1"/>
</dbReference>
<evidence type="ECO:0000313" key="9">
    <source>
        <dbReference type="EMBL" id="ADU65965.1"/>
    </source>
</evidence>
<dbReference type="SMART" id="SM00387">
    <property type="entry name" value="HATPase_c"/>
    <property type="match status" value="1"/>
</dbReference>
<dbReference type="SUPFAM" id="SSF55785">
    <property type="entry name" value="PYP-like sensor domain (PAS domain)"/>
    <property type="match status" value="2"/>
</dbReference>
<feature type="domain" description="PAC" evidence="8">
    <location>
        <begin position="371"/>
        <end position="422"/>
    </location>
</feature>
<dbReference type="RefSeq" id="WP_013505846.1">
    <property type="nucleotide sequence ID" value="NC_014836.1"/>
</dbReference>
<dbReference type="eggNOG" id="COG0834">
    <property type="taxonomic scope" value="Bacteria"/>
</dbReference>
<dbReference type="SUPFAM" id="SSF47384">
    <property type="entry name" value="Homodimeric domain of signal transducing histidine kinase"/>
    <property type="match status" value="1"/>
</dbReference>
<dbReference type="Pfam" id="PF00512">
    <property type="entry name" value="HisKA"/>
    <property type="match status" value="1"/>
</dbReference>
<dbReference type="PANTHER" id="PTHR43065:SF47">
    <property type="match status" value="1"/>
</dbReference>
<evidence type="ECO:0000259" key="7">
    <source>
        <dbReference type="PROSITE" id="PS50112"/>
    </source>
</evidence>
<evidence type="ECO:0000256" key="2">
    <source>
        <dbReference type="ARBA" id="ARBA00012438"/>
    </source>
</evidence>
<comment type="catalytic activity">
    <reaction evidence="1">
        <text>ATP + protein L-histidine = ADP + protein N-phospho-L-histidine.</text>
        <dbReference type="EC" id="2.7.13.3"/>
    </reaction>
</comment>
<evidence type="ECO:0000259" key="8">
    <source>
        <dbReference type="PROSITE" id="PS50113"/>
    </source>
</evidence>
<gene>
    <name evidence="9" type="ordered locus">Selin_1230</name>
</gene>
<dbReference type="SMART" id="SM00062">
    <property type="entry name" value="PBPb"/>
    <property type="match status" value="1"/>
</dbReference>
<dbReference type="InterPro" id="IPR013656">
    <property type="entry name" value="PAS_4"/>
</dbReference>
<dbReference type="InterPro" id="IPR001638">
    <property type="entry name" value="Solute-binding_3/MltF_N"/>
</dbReference>
<feature type="transmembrane region" description="Helical" evidence="4">
    <location>
        <begin position="263"/>
        <end position="283"/>
    </location>
</feature>
<dbReference type="InterPro" id="IPR004358">
    <property type="entry name" value="Sig_transdc_His_kin-like_C"/>
</dbReference>
<dbReference type="Pfam" id="PF02518">
    <property type="entry name" value="HATPase_c"/>
    <property type="match status" value="1"/>
</dbReference>
<dbReference type="InterPro" id="IPR000014">
    <property type="entry name" value="PAS"/>
</dbReference>
<dbReference type="STRING" id="653733.Selin_1230"/>
<accession>E6W4Y9</accession>
<dbReference type="SUPFAM" id="SSF55874">
    <property type="entry name" value="ATPase domain of HSP90 chaperone/DNA topoisomerase II/histidine kinase"/>
    <property type="match status" value="1"/>
</dbReference>
<dbReference type="PROSITE" id="PS50109">
    <property type="entry name" value="HIS_KIN"/>
    <property type="match status" value="1"/>
</dbReference>
<dbReference type="Gene3D" id="3.40.190.10">
    <property type="entry name" value="Periplasmic binding protein-like II"/>
    <property type="match status" value="2"/>
</dbReference>
<dbReference type="AlphaFoldDB" id="E6W4Y9"/>
<organism evidence="9 10">
    <name type="scientific">Desulfurispirillum indicum (strain ATCC BAA-1389 / DSM 22839 / S5)</name>
    <dbReference type="NCBI Taxonomy" id="653733"/>
    <lineage>
        <taxon>Bacteria</taxon>
        <taxon>Pseudomonadati</taxon>
        <taxon>Chrysiogenota</taxon>
        <taxon>Chrysiogenia</taxon>
        <taxon>Chrysiogenales</taxon>
        <taxon>Chrysiogenaceae</taxon>
        <taxon>Desulfurispirillum</taxon>
    </lineage>
</organism>
<evidence type="ECO:0000256" key="3">
    <source>
        <dbReference type="ARBA" id="ARBA00022553"/>
    </source>
</evidence>
<dbReference type="InterPro" id="IPR000700">
    <property type="entry name" value="PAS-assoc_C"/>
</dbReference>
<dbReference type="InParanoid" id="E6W4Y9"/>
<dbReference type="Pfam" id="PF08448">
    <property type="entry name" value="PAS_4"/>
    <property type="match status" value="1"/>
</dbReference>
<dbReference type="CDD" id="cd13704">
    <property type="entry name" value="PBP2_HisK"/>
    <property type="match status" value="1"/>
</dbReference>
<dbReference type="EC" id="2.7.13.3" evidence="2"/>
<dbReference type="GO" id="GO:0000155">
    <property type="term" value="F:phosphorelay sensor kinase activity"/>
    <property type="evidence" value="ECO:0007669"/>
    <property type="project" value="InterPro"/>
</dbReference>
<evidence type="ECO:0000256" key="1">
    <source>
        <dbReference type="ARBA" id="ARBA00000085"/>
    </source>
</evidence>
<dbReference type="Gene3D" id="1.10.287.130">
    <property type="match status" value="1"/>
</dbReference>
<dbReference type="InterPro" id="IPR035965">
    <property type="entry name" value="PAS-like_dom_sf"/>
</dbReference>
<dbReference type="PRINTS" id="PR00344">
    <property type="entry name" value="BCTRLSENSOR"/>
</dbReference>
<dbReference type="Gene3D" id="3.30.565.10">
    <property type="entry name" value="Histidine kinase-like ATPase, C-terminal domain"/>
    <property type="match status" value="1"/>
</dbReference>
<dbReference type="PROSITE" id="PS50112">
    <property type="entry name" value="PAS"/>
    <property type="match status" value="1"/>
</dbReference>
<keyword evidence="4" id="KW-0472">Membrane</keyword>
<evidence type="ECO:0000259" key="6">
    <source>
        <dbReference type="PROSITE" id="PS50109"/>
    </source>
</evidence>
<sequence length="811" mass="91530">MQVLFRSIVRCARGLVVLLLSTVPLYTFAADTLTIGSSNNFPPVNMLDEQGRLQGFGRDLSSAVADAMGLRTRYQHSSRYSEVLQWLEQGRIDLIHDTAWTPQRAEFLDFSDPILEMPEVIFVRPERFDIVDLESLSGKKVACIDQHITHLYLKQFPYIDCFMADTPAEGIYHLVAGDVDAFIFPRQIILFYAHRLNVLDSVKEVGTPLRTLTWSMVVAKGNGELLELLNEGLRRVRASGDYDRIYHHWYGRIYDGGYSLQTIGFAVGGIGAGAFVLFLLLLVRNQRRFNRALQLSEYRLREAQRIASVGNWEWNIENNALHWSDEIYRIFGLKPQQFTATYDAFLARVHPCDRQRVVAAVNASVADGSPYDIDHRILLPDGQERVVREQGEVIFRDGRAVTMTGTVHDITRVKRVEQELTASEEKHRNLSERFVAVLNGIPDAIAEIDRQYTIRWVNDAARFLYGRDPEVITGNHCHHLIADSSEPCSECPVRQVFETSTPASQTKYLSGNRIWEINAVPANFHDSTFDTVIIVGRDVTERTHMQQEAMRAAHLSLMGQLSAGVAHEINNPNNFIMLNTSVLQDIWGDISMLLERMHAHQPLHAGGFTFDELRDEIPQMLSRIHRGSQRIKVIVDHLKEFSSQEKATLRDDVEINQVIRDGLTMMANEIRKHGEQFRLELTDQLPLLRGRGPRLEQVIINLVMNALEATHGMQEEVIVASRFNADTSMVEVTVSDTGCGIEPDTLKHLFEPFFTTKYAAGGTGLGLAICQSIIEEHMGSIRVDSSPGIGTTFTVSLPVSRKAKGVSSEKH</sequence>
<keyword evidence="4" id="KW-0812">Transmembrane</keyword>
<keyword evidence="4" id="KW-1133">Transmembrane helix</keyword>
<feature type="chain" id="PRO_5003211442" description="histidine kinase" evidence="5">
    <location>
        <begin position="30"/>
        <end position="811"/>
    </location>
</feature>
<dbReference type="InterPro" id="IPR013655">
    <property type="entry name" value="PAS_fold_3"/>
</dbReference>
<dbReference type="InterPro" id="IPR036890">
    <property type="entry name" value="HATPase_C_sf"/>
</dbReference>
<keyword evidence="5" id="KW-0732">Signal</keyword>
<protein>
    <recommendedName>
        <fullName evidence="2">histidine kinase</fullName>
        <ecNumber evidence="2">2.7.13.3</ecNumber>
    </recommendedName>
</protein>
<dbReference type="Pfam" id="PF00497">
    <property type="entry name" value="SBP_bac_3"/>
    <property type="match status" value="1"/>
</dbReference>
<dbReference type="PANTHER" id="PTHR43065">
    <property type="entry name" value="SENSOR HISTIDINE KINASE"/>
    <property type="match status" value="1"/>
</dbReference>
<dbReference type="OrthoDB" id="9769169at2"/>
<dbReference type="NCBIfam" id="TIGR00229">
    <property type="entry name" value="sensory_box"/>
    <property type="match status" value="2"/>
</dbReference>
<evidence type="ECO:0000256" key="4">
    <source>
        <dbReference type="SAM" id="Phobius"/>
    </source>
</evidence>
<dbReference type="CDD" id="cd00082">
    <property type="entry name" value="HisKA"/>
    <property type="match status" value="1"/>
</dbReference>
<keyword evidence="10" id="KW-1185">Reference proteome</keyword>
<dbReference type="KEGG" id="din:Selin_1230"/>
<dbReference type="EMBL" id="CP002432">
    <property type="protein sequence ID" value="ADU65965.1"/>
    <property type="molecule type" value="Genomic_DNA"/>
</dbReference>
<evidence type="ECO:0000313" key="10">
    <source>
        <dbReference type="Proteomes" id="UP000002572"/>
    </source>
</evidence>
<dbReference type="CDD" id="cd00130">
    <property type="entry name" value="PAS"/>
    <property type="match status" value="2"/>
</dbReference>
<dbReference type="HOGENOM" id="CLU_000445_114_69_0"/>
<dbReference type="SUPFAM" id="SSF53850">
    <property type="entry name" value="Periplasmic binding protein-like II"/>
    <property type="match status" value="1"/>
</dbReference>